<sequence>LSVCIRGFKISRFSKDDFELLKGFLGGARATFPTTGRCRGRCDHPDQGSTKMAGFGTLGLTETSIL</sequence>
<accession>A0A915HIB4</accession>
<dbReference type="WBParaSite" id="nRc.2.0.1.t01383-RA">
    <property type="protein sequence ID" value="nRc.2.0.1.t01383-RA"/>
    <property type="gene ID" value="nRc.2.0.1.g01383"/>
</dbReference>
<name>A0A915HIB4_ROMCU</name>
<dbReference type="AlphaFoldDB" id="A0A915HIB4"/>
<reference evidence="2" key="1">
    <citation type="submission" date="2022-11" db="UniProtKB">
        <authorList>
            <consortium name="WormBaseParasite"/>
        </authorList>
    </citation>
    <scope>IDENTIFICATION</scope>
</reference>
<organism evidence="1 2">
    <name type="scientific">Romanomermis culicivorax</name>
    <name type="common">Nematode worm</name>
    <dbReference type="NCBI Taxonomy" id="13658"/>
    <lineage>
        <taxon>Eukaryota</taxon>
        <taxon>Metazoa</taxon>
        <taxon>Ecdysozoa</taxon>
        <taxon>Nematoda</taxon>
        <taxon>Enoplea</taxon>
        <taxon>Dorylaimia</taxon>
        <taxon>Mermithida</taxon>
        <taxon>Mermithoidea</taxon>
        <taxon>Mermithidae</taxon>
        <taxon>Romanomermis</taxon>
    </lineage>
</organism>
<evidence type="ECO:0000313" key="2">
    <source>
        <dbReference type="WBParaSite" id="nRc.2.0.1.t01383-RA"/>
    </source>
</evidence>
<keyword evidence="1" id="KW-1185">Reference proteome</keyword>
<protein>
    <submittedName>
        <fullName evidence="2">Uncharacterized protein</fullName>
    </submittedName>
</protein>
<evidence type="ECO:0000313" key="1">
    <source>
        <dbReference type="Proteomes" id="UP000887565"/>
    </source>
</evidence>
<proteinExistence type="predicted"/>
<dbReference type="Proteomes" id="UP000887565">
    <property type="component" value="Unplaced"/>
</dbReference>